<dbReference type="Gene3D" id="3.20.20.150">
    <property type="entry name" value="Divalent-metal-dependent TIM barrel enzymes"/>
    <property type="match status" value="1"/>
</dbReference>
<reference evidence="3" key="1">
    <citation type="submission" date="2017-11" db="EMBL/GenBank/DDBJ databases">
        <authorList>
            <person name="Zhu W."/>
        </authorList>
    </citation>
    <scope>NUCLEOTIDE SEQUENCE [LARGE SCALE GENOMIC DNA]</scope>
    <source>
        <strain evidence="3">CAU 1183</strain>
    </source>
</reference>
<dbReference type="GO" id="GO:0016853">
    <property type="term" value="F:isomerase activity"/>
    <property type="evidence" value="ECO:0007669"/>
    <property type="project" value="UniProtKB-KW"/>
</dbReference>
<sequence length="251" mass="28323">MENVGLQFWSIKDAAEQDLLQLIRKVAEMGYTGAQFAGFGNYSAEEVKETMAEAGIKAAGAHVQLELLENQLDETLKYHETIGNDLLIVPYLQENRRTTVDDYKRTAELLNGIGQKVRAAGFSLGYHNHDFEFERFDSKTGFDILYENTDANYLKMELDCFWASYAGHDPIAVIEKYADRCVSLHIKDMKIVDAQPISTELGTGTLPLATYMKKGNEVGVKWFIVEQEHFTKDPLESAAENVKAIRNIGKR</sequence>
<dbReference type="SUPFAM" id="SSF51658">
    <property type="entry name" value="Xylose isomerase-like"/>
    <property type="match status" value="1"/>
</dbReference>
<evidence type="ECO:0000313" key="3">
    <source>
        <dbReference type="Proteomes" id="UP000257143"/>
    </source>
</evidence>
<dbReference type="EMBL" id="PIOC01000003">
    <property type="protein sequence ID" value="RDW21469.1"/>
    <property type="molecule type" value="Genomic_DNA"/>
</dbReference>
<dbReference type="PANTHER" id="PTHR12110">
    <property type="entry name" value="HYDROXYPYRUVATE ISOMERASE"/>
    <property type="match status" value="1"/>
</dbReference>
<keyword evidence="2" id="KW-0413">Isomerase</keyword>
<evidence type="ECO:0000313" key="2">
    <source>
        <dbReference type="EMBL" id="RDW21469.1"/>
    </source>
</evidence>
<dbReference type="InterPro" id="IPR050312">
    <property type="entry name" value="IolE/XylAMocC-like"/>
</dbReference>
<accession>A0A3D8Q237</accession>
<evidence type="ECO:0000259" key="1">
    <source>
        <dbReference type="Pfam" id="PF01261"/>
    </source>
</evidence>
<dbReference type="AlphaFoldDB" id="A0A3D8Q237"/>
<gene>
    <name evidence="2" type="ORF">CWR48_03465</name>
</gene>
<dbReference type="Proteomes" id="UP000257143">
    <property type="component" value="Unassembled WGS sequence"/>
</dbReference>
<comment type="caution">
    <text evidence="2">The sequence shown here is derived from an EMBL/GenBank/DDBJ whole genome shotgun (WGS) entry which is preliminary data.</text>
</comment>
<organism evidence="2 3">
    <name type="scientific">Oceanobacillus arenosus</name>
    <dbReference type="NCBI Taxonomy" id="1229153"/>
    <lineage>
        <taxon>Bacteria</taxon>
        <taxon>Bacillati</taxon>
        <taxon>Bacillota</taxon>
        <taxon>Bacilli</taxon>
        <taxon>Bacillales</taxon>
        <taxon>Bacillaceae</taxon>
        <taxon>Oceanobacillus</taxon>
    </lineage>
</organism>
<keyword evidence="3" id="KW-1185">Reference proteome</keyword>
<dbReference type="InterPro" id="IPR036237">
    <property type="entry name" value="Xyl_isomerase-like_sf"/>
</dbReference>
<protein>
    <submittedName>
        <fullName evidence="2">Sugar phosphate isomerase/epimerase</fullName>
    </submittedName>
</protein>
<feature type="domain" description="Xylose isomerase-like TIM barrel" evidence="1">
    <location>
        <begin position="23"/>
        <end position="247"/>
    </location>
</feature>
<name>A0A3D8Q237_9BACI</name>
<proteinExistence type="predicted"/>
<dbReference type="PANTHER" id="PTHR12110:SF41">
    <property type="entry name" value="INOSOSE DEHYDRATASE"/>
    <property type="match status" value="1"/>
</dbReference>
<dbReference type="Pfam" id="PF01261">
    <property type="entry name" value="AP_endonuc_2"/>
    <property type="match status" value="1"/>
</dbReference>
<dbReference type="InterPro" id="IPR013022">
    <property type="entry name" value="Xyl_isomerase-like_TIM-brl"/>
</dbReference>
<dbReference type="OrthoDB" id="9798407at2"/>
<dbReference type="RefSeq" id="WP_115771641.1">
    <property type="nucleotide sequence ID" value="NZ_PIOC01000003.1"/>
</dbReference>